<reference evidence="2 3" key="1">
    <citation type="submission" date="2022-10" db="EMBL/GenBank/DDBJ databases">
        <title>Erythrobacter sp. sf7 Genome sequencing.</title>
        <authorList>
            <person name="Park S."/>
        </authorList>
    </citation>
    <scope>NUCLEOTIDE SEQUENCE [LARGE SCALE GENOMIC DNA]</scope>
    <source>
        <strain evidence="3">sf7</strain>
    </source>
</reference>
<evidence type="ECO:0000256" key="1">
    <source>
        <dbReference type="SAM" id="Phobius"/>
    </source>
</evidence>
<sequence>MISSHTQIETNEARMLRSRRQHFAAPGGSHDRLVGFLARALPMLVGIVAALMIITPLSPRGEVSFLLDRNKVALIDERLSVDNAMYRGRDDKGRPFSLMAGEAVQRSSIEGLVRMRDLVAQMVLADGPARLSAQGGTYDIEAETVAVDGPVRLTANDGYSMVAQGVSVDLKARLMRGDEGVSGEVPAGTFSARSIRADLSARTITLEGDARLTMIPGKLRMP</sequence>
<dbReference type="Pfam" id="PF06835">
    <property type="entry name" value="LptC"/>
    <property type="match status" value="1"/>
</dbReference>
<protein>
    <submittedName>
        <fullName evidence="2">LPS export ABC transporter periplasmic protein LptC</fullName>
    </submittedName>
</protein>
<comment type="caution">
    <text evidence="2">The sequence shown here is derived from an EMBL/GenBank/DDBJ whole genome shotgun (WGS) entry which is preliminary data.</text>
</comment>
<proteinExistence type="predicted"/>
<evidence type="ECO:0000313" key="3">
    <source>
        <dbReference type="Proteomes" id="UP001216558"/>
    </source>
</evidence>
<dbReference type="Proteomes" id="UP001216558">
    <property type="component" value="Unassembled WGS sequence"/>
</dbReference>
<evidence type="ECO:0000313" key="2">
    <source>
        <dbReference type="EMBL" id="MDC8753639.1"/>
    </source>
</evidence>
<keyword evidence="1" id="KW-0472">Membrane</keyword>
<dbReference type="EMBL" id="JAQQXQ010000002">
    <property type="protein sequence ID" value="MDC8753639.1"/>
    <property type="molecule type" value="Genomic_DNA"/>
</dbReference>
<gene>
    <name evidence="2" type="ORF">OIK40_03180</name>
</gene>
<name>A0ABT5JLZ6_9SPHN</name>
<feature type="transmembrane region" description="Helical" evidence="1">
    <location>
        <begin position="36"/>
        <end position="57"/>
    </location>
</feature>
<accession>A0ABT5JLZ6</accession>
<organism evidence="2 3">
    <name type="scientific">Erythrobacter fulvus</name>
    <dbReference type="NCBI Taxonomy" id="2987523"/>
    <lineage>
        <taxon>Bacteria</taxon>
        <taxon>Pseudomonadati</taxon>
        <taxon>Pseudomonadota</taxon>
        <taxon>Alphaproteobacteria</taxon>
        <taxon>Sphingomonadales</taxon>
        <taxon>Erythrobacteraceae</taxon>
        <taxon>Erythrobacter/Porphyrobacter group</taxon>
        <taxon>Erythrobacter</taxon>
    </lineage>
</organism>
<dbReference type="RefSeq" id="WP_273676154.1">
    <property type="nucleotide sequence ID" value="NZ_JAQQXQ010000002.1"/>
</dbReference>
<keyword evidence="1" id="KW-0812">Transmembrane</keyword>
<keyword evidence="1" id="KW-1133">Transmembrane helix</keyword>
<dbReference type="InterPro" id="IPR010664">
    <property type="entry name" value="LipoPS_assembly_LptC-rel"/>
</dbReference>
<keyword evidence="3" id="KW-1185">Reference proteome</keyword>